<accession>A0A9P6HK29</accession>
<evidence type="ECO:0000313" key="4">
    <source>
        <dbReference type="EMBL" id="KAF9788412.1"/>
    </source>
</evidence>
<dbReference type="GO" id="GO:0005886">
    <property type="term" value="C:plasma membrane"/>
    <property type="evidence" value="ECO:0007669"/>
    <property type="project" value="TreeGrafter"/>
</dbReference>
<gene>
    <name evidence="4" type="ORF">BJ322DRAFT_1106408</name>
</gene>
<dbReference type="GO" id="GO:0005345">
    <property type="term" value="F:purine nucleobase transmembrane transporter activity"/>
    <property type="evidence" value="ECO:0007669"/>
    <property type="project" value="TreeGrafter"/>
</dbReference>
<reference evidence="4" key="1">
    <citation type="journal article" date="2020" name="Nat. Commun.">
        <title>Large-scale genome sequencing of mycorrhizal fungi provides insights into the early evolution of symbiotic traits.</title>
        <authorList>
            <person name="Miyauchi S."/>
            <person name="Kiss E."/>
            <person name="Kuo A."/>
            <person name="Drula E."/>
            <person name="Kohler A."/>
            <person name="Sanchez-Garcia M."/>
            <person name="Morin E."/>
            <person name="Andreopoulos B."/>
            <person name="Barry K.W."/>
            <person name="Bonito G."/>
            <person name="Buee M."/>
            <person name="Carver A."/>
            <person name="Chen C."/>
            <person name="Cichocki N."/>
            <person name="Clum A."/>
            <person name="Culley D."/>
            <person name="Crous P.W."/>
            <person name="Fauchery L."/>
            <person name="Girlanda M."/>
            <person name="Hayes R.D."/>
            <person name="Keri Z."/>
            <person name="LaButti K."/>
            <person name="Lipzen A."/>
            <person name="Lombard V."/>
            <person name="Magnuson J."/>
            <person name="Maillard F."/>
            <person name="Murat C."/>
            <person name="Nolan M."/>
            <person name="Ohm R.A."/>
            <person name="Pangilinan J."/>
            <person name="Pereira M.F."/>
            <person name="Perotto S."/>
            <person name="Peter M."/>
            <person name="Pfister S."/>
            <person name="Riley R."/>
            <person name="Sitrit Y."/>
            <person name="Stielow J.B."/>
            <person name="Szollosi G."/>
            <person name="Zifcakova L."/>
            <person name="Stursova M."/>
            <person name="Spatafora J.W."/>
            <person name="Tedersoo L."/>
            <person name="Vaario L.M."/>
            <person name="Yamada A."/>
            <person name="Yan M."/>
            <person name="Wang P."/>
            <person name="Xu J."/>
            <person name="Bruns T."/>
            <person name="Baldrian P."/>
            <person name="Vilgalys R."/>
            <person name="Dunand C."/>
            <person name="Henrissat B."/>
            <person name="Grigoriev I.V."/>
            <person name="Hibbett D."/>
            <person name="Nagy L.G."/>
            <person name="Martin F.M."/>
        </authorList>
    </citation>
    <scope>NUCLEOTIDE SEQUENCE</scope>
    <source>
        <strain evidence="4">UH-Tt-Lm1</strain>
    </source>
</reference>
<evidence type="ECO:0000256" key="3">
    <source>
        <dbReference type="SAM" id="Phobius"/>
    </source>
</evidence>
<dbReference type="OrthoDB" id="431212at2759"/>
<proteinExistence type="predicted"/>
<keyword evidence="2" id="KW-0813">Transport</keyword>
<reference evidence="4" key="2">
    <citation type="submission" date="2020-11" db="EMBL/GenBank/DDBJ databases">
        <authorList>
            <consortium name="DOE Joint Genome Institute"/>
            <person name="Kuo A."/>
            <person name="Miyauchi S."/>
            <person name="Kiss E."/>
            <person name="Drula E."/>
            <person name="Kohler A."/>
            <person name="Sanchez-Garcia M."/>
            <person name="Andreopoulos B."/>
            <person name="Barry K.W."/>
            <person name="Bonito G."/>
            <person name="Buee M."/>
            <person name="Carver A."/>
            <person name="Chen C."/>
            <person name="Cichocki N."/>
            <person name="Clum A."/>
            <person name="Culley D."/>
            <person name="Crous P.W."/>
            <person name="Fauchery L."/>
            <person name="Girlanda M."/>
            <person name="Hayes R."/>
            <person name="Keri Z."/>
            <person name="Labutti K."/>
            <person name="Lipzen A."/>
            <person name="Lombard V."/>
            <person name="Magnuson J."/>
            <person name="Maillard F."/>
            <person name="Morin E."/>
            <person name="Murat C."/>
            <person name="Nolan M."/>
            <person name="Ohm R."/>
            <person name="Pangilinan J."/>
            <person name="Pereira M."/>
            <person name="Perotto S."/>
            <person name="Peter M."/>
            <person name="Riley R."/>
            <person name="Sitrit Y."/>
            <person name="Stielow B."/>
            <person name="Szollosi G."/>
            <person name="Zifcakova L."/>
            <person name="Stursova M."/>
            <person name="Spatafora J.W."/>
            <person name="Tedersoo L."/>
            <person name="Vaario L.-M."/>
            <person name="Yamada A."/>
            <person name="Yan M."/>
            <person name="Wang P."/>
            <person name="Xu J."/>
            <person name="Bruns T."/>
            <person name="Baldrian P."/>
            <person name="Vilgalys R."/>
            <person name="Henrissat B."/>
            <person name="Grigoriev I.V."/>
            <person name="Hibbett D."/>
            <person name="Nagy L.G."/>
            <person name="Martin F.M."/>
        </authorList>
    </citation>
    <scope>NUCLEOTIDE SEQUENCE</scope>
    <source>
        <strain evidence="4">UH-Tt-Lm1</strain>
    </source>
</reference>
<dbReference type="GO" id="GO:0015854">
    <property type="term" value="P:guanine transport"/>
    <property type="evidence" value="ECO:0007669"/>
    <property type="project" value="TreeGrafter"/>
</dbReference>
<feature type="transmembrane region" description="Helical" evidence="3">
    <location>
        <begin position="52"/>
        <end position="74"/>
    </location>
</feature>
<comment type="caution">
    <text evidence="4">The sequence shown here is derived from an EMBL/GenBank/DDBJ whole genome shotgun (WGS) entry which is preliminary data.</text>
</comment>
<comment type="subcellular location">
    <subcellularLocation>
        <location evidence="1">Endomembrane system</location>
        <topology evidence="1">Multi-pass membrane protein</topology>
    </subcellularLocation>
</comment>
<evidence type="ECO:0000256" key="2">
    <source>
        <dbReference type="ARBA" id="ARBA00022448"/>
    </source>
</evidence>
<keyword evidence="3" id="KW-1133">Transmembrane helix</keyword>
<sequence>MLYVDILDTTGALVLHGECIDAITISIGSLLGTSLAKVSIEPATGIGGKTAITAAAAGLMFFISNFFVQIFASIPSWDH</sequence>
<dbReference type="Proteomes" id="UP000736335">
    <property type="component" value="Unassembled WGS sequence"/>
</dbReference>
<keyword evidence="5" id="KW-1185">Reference proteome</keyword>
<evidence type="ECO:0000256" key="1">
    <source>
        <dbReference type="ARBA" id="ARBA00004127"/>
    </source>
</evidence>
<keyword evidence="3" id="KW-0812">Transmembrane</keyword>
<dbReference type="PANTHER" id="PTHR43337:SF1">
    <property type="entry name" value="XANTHINE_URACIL PERMEASE C887.17-RELATED"/>
    <property type="match status" value="1"/>
</dbReference>
<dbReference type="InterPro" id="IPR045018">
    <property type="entry name" value="Azg-like"/>
</dbReference>
<dbReference type="GO" id="GO:0015853">
    <property type="term" value="P:adenine transport"/>
    <property type="evidence" value="ECO:0007669"/>
    <property type="project" value="TreeGrafter"/>
</dbReference>
<protein>
    <submittedName>
        <fullName evidence="4">Uncharacterized protein</fullName>
    </submittedName>
</protein>
<dbReference type="GO" id="GO:0012505">
    <property type="term" value="C:endomembrane system"/>
    <property type="evidence" value="ECO:0007669"/>
    <property type="project" value="UniProtKB-SubCell"/>
</dbReference>
<keyword evidence="3" id="KW-0472">Membrane</keyword>
<dbReference type="AlphaFoldDB" id="A0A9P6HK29"/>
<dbReference type="EMBL" id="WIUZ02000004">
    <property type="protein sequence ID" value="KAF9788412.1"/>
    <property type="molecule type" value="Genomic_DNA"/>
</dbReference>
<feature type="transmembrane region" description="Helical" evidence="3">
    <location>
        <begin position="20"/>
        <end position="40"/>
    </location>
</feature>
<dbReference type="PANTHER" id="PTHR43337">
    <property type="entry name" value="XANTHINE/URACIL PERMEASE C887.17-RELATED"/>
    <property type="match status" value="1"/>
</dbReference>
<name>A0A9P6HK29_9AGAM</name>
<evidence type="ECO:0000313" key="5">
    <source>
        <dbReference type="Proteomes" id="UP000736335"/>
    </source>
</evidence>
<organism evidence="4 5">
    <name type="scientific">Thelephora terrestris</name>
    <dbReference type="NCBI Taxonomy" id="56493"/>
    <lineage>
        <taxon>Eukaryota</taxon>
        <taxon>Fungi</taxon>
        <taxon>Dikarya</taxon>
        <taxon>Basidiomycota</taxon>
        <taxon>Agaricomycotina</taxon>
        <taxon>Agaricomycetes</taxon>
        <taxon>Thelephorales</taxon>
        <taxon>Thelephoraceae</taxon>
        <taxon>Thelephora</taxon>
    </lineage>
</organism>